<evidence type="ECO:0000313" key="3">
    <source>
        <dbReference type="Proteomes" id="UP000001351"/>
    </source>
</evidence>
<accession>E3FZB6</accession>
<dbReference type="InterPro" id="IPR052912">
    <property type="entry name" value="UPF0111_domain"/>
</dbReference>
<dbReference type="InterPro" id="IPR018445">
    <property type="entry name" value="Put_Phosphate_transp_reg"/>
</dbReference>
<sequence length="222" mass="24909">MEKLNPWLLSGGVRMLEKLMPRSDEFFDDFDAQCAVTVEGTRLLHALLNDYRDVPLRVEALTNVELRGDFVTHTALTRLHQQFITPFDRLQIHSLLSRIDDVLDFTHAAAARLDSYGIQAALPDAAELARLLVLGAEKVQEVVASLRLLKKPNQILAGCKEIKRLAWQADEALRSGLGRLFKSGMDHLTVIKWKEIYDLLDIATGKCNEVANVIQGVVLEHS</sequence>
<protein>
    <submittedName>
        <fullName evidence="2">Conserved uncharacterized protein</fullName>
    </submittedName>
</protein>
<organism evidence="2 3">
    <name type="scientific">Stigmatella aurantiaca (strain DW4/3-1)</name>
    <dbReference type="NCBI Taxonomy" id="378806"/>
    <lineage>
        <taxon>Bacteria</taxon>
        <taxon>Pseudomonadati</taxon>
        <taxon>Myxococcota</taxon>
        <taxon>Myxococcia</taxon>
        <taxon>Myxococcales</taxon>
        <taxon>Cystobacterineae</taxon>
        <taxon>Archangiaceae</taxon>
        <taxon>Stigmatella</taxon>
    </lineage>
</organism>
<dbReference type="Pfam" id="PF01865">
    <property type="entry name" value="PhoU_div"/>
    <property type="match status" value="1"/>
</dbReference>
<dbReference type="InterPro" id="IPR038078">
    <property type="entry name" value="PhoU-like_sf"/>
</dbReference>
<name>E3FZB6_STIAD</name>
<keyword evidence="3" id="KW-1185">Reference proteome</keyword>
<evidence type="ECO:0000256" key="1">
    <source>
        <dbReference type="ARBA" id="ARBA00008591"/>
    </source>
</evidence>
<dbReference type="Gene3D" id="1.20.58.220">
    <property type="entry name" value="Phosphate transport system protein phou homolog 2, domain 2"/>
    <property type="match status" value="1"/>
</dbReference>
<dbReference type="STRING" id="378806.STAUR_7177"/>
<evidence type="ECO:0000313" key="2">
    <source>
        <dbReference type="EMBL" id="ADO74933.1"/>
    </source>
</evidence>
<comment type="similarity">
    <text evidence="1">Belongs to the UPF0111 family.</text>
</comment>
<dbReference type="Proteomes" id="UP000001351">
    <property type="component" value="Chromosome"/>
</dbReference>
<dbReference type="PANTHER" id="PTHR37298">
    <property type="entry name" value="UPF0111 PROTEIN YKAA"/>
    <property type="match status" value="1"/>
</dbReference>
<reference evidence="2 3" key="1">
    <citation type="journal article" date="2011" name="Mol. Biol. Evol.">
        <title>Comparative genomic analysis of fruiting body formation in Myxococcales.</title>
        <authorList>
            <person name="Huntley S."/>
            <person name="Hamann N."/>
            <person name="Wegener-Feldbrugge S."/>
            <person name="Treuner-Lange A."/>
            <person name="Kube M."/>
            <person name="Reinhardt R."/>
            <person name="Klages S."/>
            <person name="Muller R."/>
            <person name="Ronning C.M."/>
            <person name="Nierman W.C."/>
            <person name="Sogaard-Andersen L."/>
        </authorList>
    </citation>
    <scope>NUCLEOTIDE SEQUENCE [LARGE SCALE GENOMIC DNA]</scope>
    <source>
        <strain evidence="2 3">DW4/3-1</strain>
    </source>
</reference>
<dbReference type="PANTHER" id="PTHR37298:SF1">
    <property type="entry name" value="UPF0111 PROTEIN YKAA"/>
    <property type="match status" value="1"/>
</dbReference>
<proteinExistence type="inferred from homology"/>
<dbReference type="eggNOG" id="COG1392">
    <property type="taxonomic scope" value="Bacteria"/>
</dbReference>
<dbReference type="HOGENOM" id="CLU_086031_0_1_7"/>
<dbReference type="EMBL" id="CP002271">
    <property type="protein sequence ID" value="ADO74933.1"/>
    <property type="molecule type" value="Genomic_DNA"/>
</dbReference>
<dbReference type="KEGG" id="sur:STAUR_7177"/>
<gene>
    <name evidence="2" type="ordered locus">STAUR_7177</name>
</gene>
<dbReference type="AlphaFoldDB" id="E3FZB6"/>